<feature type="domain" description="DUF4180" evidence="1">
    <location>
        <begin position="11"/>
        <end position="120"/>
    </location>
</feature>
<gene>
    <name evidence="2" type="ORF">ACFP2V_36600</name>
</gene>
<proteinExistence type="predicted"/>
<keyword evidence="3" id="KW-1185">Reference proteome</keyword>
<evidence type="ECO:0000259" key="1">
    <source>
        <dbReference type="Pfam" id="PF13788"/>
    </source>
</evidence>
<dbReference type="Pfam" id="PF13788">
    <property type="entry name" value="DUF4180"/>
    <property type="match status" value="1"/>
</dbReference>
<comment type="caution">
    <text evidence="2">The sequence shown here is derived from an EMBL/GenBank/DDBJ whole genome shotgun (WGS) entry which is preliminary data.</text>
</comment>
<reference evidence="3" key="1">
    <citation type="journal article" date="2019" name="Int. J. Syst. Evol. Microbiol.">
        <title>The Global Catalogue of Microorganisms (GCM) 10K type strain sequencing project: providing services to taxonomists for standard genome sequencing and annotation.</title>
        <authorList>
            <consortium name="The Broad Institute Genomics Platform"/>
            <consortium name="The Broad Institute Genome Sequencing Center for Infectious Disease"/>
            <person name="Wu L."/>
            <person name="Ma J."/>
        </authorList>
    </citation>
    <scope>NUCLEOTIDE SEQUENCE [LARGE SCALE GENOMIC DNA]</scope>
    <source>
        <strain evidence="3">JCM 13852</strain>
    </source>
</reference>
<sequence>MTGSHLTTMRGVSVLVCDKGGSKLSGGRTALDLIGDALGCQADMVAVPVERVADDFFALSSGVAGEVAQKFVNYRIRLAVIGDIASHVAGSDALRDFVRETNRGNQLWFVPDRAELEARLA</sequence>
<protein>
    <submittedName>
        <fullName evidence="2">DUF4180 domain-containing protein</fullName>
    </submittedName>
</protein>
<evidence type="ECO:0000313" key="3">
    <source>
        <dbReference type="Proteomes" id="UP001596183"/>
    </source>
</evidence>
<accession>A0ABW0Y080</accession>
<dbReference type="EMBL" id="JBHSPC010000164">
    <property type="protein sequence ID" value="MFC5675380.1"/>
    <property type="molecule type" value="Genomic_DNA"/>
</dbReference>
<dbReference type="RefSeq" id="WP_381220329.1">
    <property type="nucleotide sequence ID" value="NZ_JBHSPC010000164.1"/>
</dbReference>
<evidence type="ECO:0000313" key="2">
    <source>
        <dbReference type="EMBL" id="MFC5675380.1"/>
    </source>
</evidence>
<organism evidence="2 3">
    <name type="scientific">Streptomyces incanus</name>
    <dbReference type="NCBI Taxonomy" id="887453"/>
    <lineage>
        <taxon>Bacteria</taxon>
        <taxon>Bacillati</taxon>
        <taxon>Actinomycetota</taxon>
        <taxon>Actinomycetes</taxon>
        <taxon>Kitasatosporales</taxon>
        <taxon>Streptomycetaceae</taxon>
        <taxon>Streptomyces</taxon>
    </lineage>
</organism>
<name>A0ABW0Y080_9ACTN</name>
<dbReference type="InterPro" id="IPR025438">
    <property type="entry name" value="DUF4180"/>
</dbReference>
<dbReference type="Proteomes" id="UP001596183">
    <property type="component" value="Unassembled WGS sequence"/>
</dbReference>